<dbReference type="InterPro" id="IPR020578">
    <property type="entry name" value="Aminotrans_V_PyrdxlP_BS"/>
</dbReference>
<comment type="caution">
    <text evidence="9">The sequence shown here is derived from an EMBL/GenBank/DDBJ whole genome shotgun (WGS) entry which is preliminary data.</text>
</comment>
<dbReference type="PANTHER" id="PTHR11601">
    <property type="entry name" value="CYSTEINE DESULFURYLASE FAMILY MEMBER"/>
    <property type="match status" value="1"/>
</dbReference>
<dbReference type="GO" id="GO:0003824">
    <property type="term" value="F:catalytic activity"/>
    <property type="evidence" value="ECO:0007669"/>
    <property type="project" value="UniProtKB-ARBA"/>
</dbReference>
<dbReference type="InterPro" id="IPR015421">
    <property type="entry name" value="PyrdxlP-dep_Trfase_major"/>
</dbReference>
<sequence length="381" mass="42220">MIYFDNSATTLIDPSVLKTYEKVSQDFWGNPSSLHSLGDRAQQILQMARQQIADILNCQPGEIYFTSGGSEGDNWVIKGTALEKRQFGNHIIATSIEHPAVTNSLQQLEKLGFEVTYLPVDRTGHINPDDVRAALRPETILVTIMAVNNEVGAIQPLKEVAEILKAYPSVHFHVDAVQAVGKNLGFLLREDRIDFMTFSGHKFHAPRGTGFIYAKKGRRLAALINGGGQENNWRSGTENTPAIVAMARALRLATTDESQKAQKQNQIRQLLYKHLQKLDNVVIFSQLGTDFAPHILCFAIPGVRGETIVHAFEQEGIYLSTTSACSSRSSAESVTLAAMHVPDKIATSAVRVSLDSTNTLEEMQEFIKTLDKIYQHFQVLN</sequence>
<dbReference type="Gene3D" id="3.40.640.10">
    <property type="entry name" value="Type I PLP-dependent aspartate aminotransferase-like (Major domain)"/>
    <property type="match status" value="1"/>
</dbReference>
<gene>
    <name evidence="9" type="ORF">JG29_10500</name>
</gene>
<name>A0A0F4KPQ2_9LACO</name>
<keyword evidence="10" id="KW-1185">Reference proteome</keyword>
<evidence type="ECO:0000256" key="3">
    <source>
        <dbReference type="ARBA" id="ARBA00022723"/>
    </source>
</evidence>
<accession>A0A0F4KPQ2</accession>
<dbReference type="RefSeq" id="WP_045922909.1">
    <property type="nucleotide sequence ID" value="NZ_JBHTHW010000008.1"/>
</dbReference>
<dbReference type="Gene3D" id="3.90.1150.10">
    <property type="entry name" value="Aspartate Aminotransferase, domain 1"/>
    <property type="match status" value="1"/>
</dbReference>
<dbReference type="InterPro" id="IPR016454">
    <property type="entry name" value="Cysteine_dSase"/>
</dbReference>
<dbReference type="InterPro" id="IPR015424">
    <property type="entry name" value="PyrdxlP-dep_Trfase"/>
</dbReference>
<evidence type="ECO:0000259" key="8">
    <source>
        <dbReference type="Pfam" id="PF00266"/>
    </source>
</evidence>
<dbReference type="PIRSF" id="PIRSF005572">
    <property type="entry name" value="NifS"/>
    <property type="match status" value="1"/>
</dbReference>
<evidence type="ECO:0000256" key="7">
    <source>
        <dbReference type="RuleBase" id="RU004504"/>
    </source>
</evidence>
<evidence type="ECO:0000313" key="9">
    <source>
        <dbReference type="EMBL" id="KJY48647.1"/>
    </source>
</evidence>
<evidence type="ECO:0000256" key="2">
    <source>
        <dbReference type="ARBA" id="ARBA00006490"/>
    </source>
</evidence>
<evidence type="ECO:0000256" key="4">
    <source>
        <dbReference type="ARBA" id="ARBA00022898"/>
    </source>
</evidence>
<dbReference type="Pfam" id="PF00266">
    <property type="entry name" value="Aminotran_5"/>
    <property type="match status" value="1"/>
</dbReference>
<dbReference type="InterPro" id="IPR000192">
    <property type="entry name" value="Aminotrans_V_dom"/>
</dbReference>
<dbReference type="GO" id="GO:0046872">
    <property type="term" value="F:metal ion binding"/>
    <property type="evidence" value="ECO:0007669"/>
    <property type="project" value="UniProtKB-KW"/>
</dbReference>
<evidence type="ECO:0000256" key="6">
    <source>
        <dbReference type="ARBA" id="ARBA00023014"/>
    </source>
</evidence>
<dbReference type="GO" id="GO:0051536">
    <property type="term" value="F:iron-sulfur cluster binding"/>
    <property type="evidence" value="ECO:0007669"/>
    <property type="project" value="UniProtKB-KW"/>
</dbReference>
<keyword evidence="5" id="KW-0408">Iron</keyword>
<dbReference type="STRING" id="1218508.JG29_10500"/>
<dbReference type="Gene3D" id="1.10.260.50">
    <property type="match status" value="1"/>
</dbReference>
<keyword evidence="3" id="KW-0479">Metal-binding</keyword>
<dbReference type="PROSITE" id="PS00595">
    <property type="entry name" value="AA_TRANSFER_CLASS_5"/>
    <property type="match status" value="1"/>
</dbReference>
<dbReference type="SUPFAM" id="SSF53383">
    <property type="entry name" value="PLP-dependent transferases"/>
    <property type="match status" value="1"/>
</dbReference>
<evidence type="ECO:0000256" key="1">
    <source>
        <dbReference type="ARBA" id="ARBA00001933"/>
    </source>
</evidence>
<dbReference type="InterPro" id="IPR015422">
    <property type="entry name" value="PyrdxlP-dep_Trfase_small"/>
</dbReference>
<dbReference type="AlphaFoldDB" id="A0A0F4KPQ2"/>
<dbReference type="OrthoDB" id="9808002at2"/>
<keyword evidence="4" id="KW-0663">Pyridoxal phosphate</keyword>
<comment type="cofactor">
    <cofactor evidence="1 7">
        <name>pyridoxal 5'-phosphate</name>
        <dbReference type="ChEBI" id="CHEBI:597326"/>
    </cofactor>
</comment>
<comment type="similarity">
    <text evidence="2">Belongs to the class-V pyridoxal-phosphate-dependent aminotransferase family. NifS/IscS subfamily.</text>
</comment>
<reference evidence="9 10" key="1">
    <citation type="submission" date="2014-12" db="EMBL/GenBank/DDBJ databases">
        <title>Comparative genomics of the lactic acid bacteria isolated from the honey bee gut.</title>
        <authorList>
            <person name="Ellegaard K.M."/>
            <person name="Tamarit D."/>
            <person name="Javelind E."/>
            <person name="Olofsson T."/>
            <person name="Andersson S.G."/>
            <person name="Vasquez A."/>
        </authorList>
    </citation>
    <scope>NUCLEOTIDE SEQUENCE [LARGE SCALE GENOMIC DNA]</scope>
    <source>
        <strain evidence="9 10">Hon2</strain>
    </source>
</reference>
<feature type="domain" description="Aminotransferase class V" evidence="8">
    <location>
        <begin position="2"/>
        <end position="366"/>
    </location>
</feature>
<dbReference type="Proteomes" id="UP000033695">
    <property type="component" value="Unassembled WGS sequence"/>
</dbReference>
<proteinExistence type="inferred from homology"/>
<organism evidence="9 10">
    <name type="scientific">Bombilactobacillus mellis</name>
    <dbReference type="NCBI Taxonomy" id="1218508"/>
    <lineage>
        <taxon>Bacteria</taxon>
        <taxon>Bacillati</taxon>
        <taxon>Bacillota</taxon>
        <taxon>Bacilli</taxon>
        <taxon>Lactobacillales</taxon>
        <taxon>Lactobacillaceae</taxon>
        <taxon>Bombilactobacillus</taxon>
    </lineage>
</organism>
<dbReference type="PANTHER" id="PTHR11601:SF50">
    <property type="entry name" value="CYSTEINE DESULFURASE ISCS 2-RELATED"/>
    <property type="match status" value="1"/>
</dbReference>
<dbReference type="PATRIC" id="fig|1218508.4.peg.1035"/>
<dbReference type="EMBL" id="JXBZ01000008">
    <property type="protein sequence ID" value="KJY48647.1"/>
    <property type="molecule type" value="Genomic_DNA"/>
</dbReference>
<protein>
    <submittedName>
        <fullName evidence="9">Cysteine desulfurase</fullName>
    </submittedName>
</protein>
<dbReference type="HOGENOM" id="CLU_003433_0_0_9"/>
<evidence type="ECO:0000313" key="10">
    <source>
        <dbReference type="Proteomes" id="UP000033695"/>
    </source>
</evidence>
<evidence type="ECO:0000256" key="5">
    <source>
        <dbReference type="ARBA" id="ARBA00023004"/>
    </source>
</evidence>
<keyword evidence="6" id="KW-0411">Iron-sulfur</keyword>